<evidence type="ECO:0000256" key="1">
    <source>
        <dbReference type="ARBA" id="ARBA00004141"/>
    </source>
</evidence>
<proteinExistence type="predicted"/>
<dbReference type="EMBL" id="HG937692">
    <property type="protein sequence ID" value="CDP36705.1"/>
    <property type="molecule type" value="Genomic_DNA"/>
</dbReference>
<organism evidence="8">
    <name type="scientific">Blastobotrys adeninivorans</name>
    <name type="common">Yeast</name>
    <name type="synonym">Arxula adeninivorans</name>
    <dbReference type="NCBI Taxonomy" id="409370"/>
    <lineage>
        <taxon>Eukaryota</taxon>
        <taxon>Fungi</taxon>
        <taxon>Dikarya</taxon>
        <taxon>Ascomycota</taxon>
        <taxon>Saccharomycotina</taxon>
        <taxon>Dipodascomycetes</taxon>
        <taxon>Dipodascales</taxon>
        <taxon>Trichomonascaceae</taxon>
        <taxon>Blastobotrys</taxon>
    </lineage>
</organism>
<dbReference type="AlphaFoldDB" id="A0A060T6J3"/>
<comment type="subcellular location">
    <subcellularLocation>
        <location evidence="1">Membrane</location>
        <topology evidence="1">Multi-pass membrane protein</topology>
    </subcellularLocation>
</comment>
<feature type="transmembrane region" description="Helical" evidence="7">
    <location>
        <begin position="352"/>
        <end position="374"/>
    </location>
</feature>
<feature type="binding site" evidence="5">
    <location>
        <position position="273"/>
    </location>
    <ligand>
        <name>Zn(2+)</name>
        <dbReference type="ChEBI" id="CHEBI:29105"/>
    </ligand>
</feature>
<evidence type="ECO:0000313" key="8">
    <source>
        <dbReference type="EMBL" id="CDP36705.1"/>
    </source>
</evidence>
<dbReference type="Pfam" id="PF03006">
    <property type="entry name" value="HlyIII"/>
    <property type="match status" value="1"/>
</dbReference>
<reference evidence="8" key="1">
    <citation type="submission" date="2014-02" db="EMBL/GenBank/DDBJ databases">
        <authorList>
            <person name="Genoscope - CEA"/>
        </authorList>
    </citation>
    <scope>NUCLEOTIDE SEQUENCE</scope>
    <source>
        <strain evidence="8">LS3</strain>
    </source>
</reference>
<keyword evidence="4 7" id="KW-0472">Membrane</keyword>
<evidence type="ECO:0000256" key="4">
    <source>
        <dbReference type="ARBA" id="ARBA00023136"/>
    </source>
</evidence>
<feature type="transmembrane region" description="Helical" evidence="7">
    <location>
        <begin position="421"/>
        <end position="441"/>
    </location>
</feature>
<feature type="transmembrane region" description="Helical" evidence="7">
    <location>
        <begin position="220"/>
        <end position="238"/>
    </location>
</feature>
<keyword evidence="5" id="KW-0479">Metal-binding</keyword>
<dbReference type="PhylomeDB" id="A0A060T6J3"/>
<gene>
    <name evidence="8" type="ORF">GNLVRS02_ARAD1B19096g</name>
</gene>
<dbReference type="GO" id="GO:0006882">
    <property type="term" value="P:intracellular zinc ion homeostasis"/>
    <property type="evidence" value="ECO:0007669"/>
    <property type="project" value="TreeGrafter"/>
</dbReference>
<dbReference type="PANTHER" id="PTHR20855">
    <property type="entry name" value="ADIPOR/PROGESTIN RECEPTOR-RELATED"/>
    <property type="match status" value="1"/>
</dbReference>
<evidence type="ECO:0000256" key="2">
    <source>
        <dbReference type="ARBA" id="ARBA00022692"/>
    </source>
</evidence>
<dbReference type="GO" id="GO:0016020">
    <property type="term" value="C:membrane"/>
    <property type="evidence" value="ECO:0007669"/>
    <property type="project" value="UniProtKB-SubCell"/>
</dbReference>
<dbReference type="GO" id="GO:0038023">
    <property type="term" value="F:signaling receptor activity"/>
    <property type="evidence" value="ECO:0007669"/>
    <property type="project" value="TreeGrafter"/>
</dbReference>
<dbReference type="PANTHER" id="PTHR20855:SF97">
    <property type="entry name" value="ADIPOR-LIKE RECEPTOR IZH3-RELATED"/>
    <property type="match status" value="1"/>
</dbReference>
<dbReference type="InterPro" id="IPR004254">
    <property type="entry name" value="AdipoR/HlyIII-related"/>
</dbReference>
<feature type="transmembrane region" description="Helical" evidence="7">
    <location>
        <begin position="320"/>
        <end position="340"/>
    </location>
</feature>
<reference evidence="8" key="2">
    <citation type="submission" date="2014-06" db="EMBL/GenBank/DDBJ databases">
        <title>The complete genome of Blastobotrys (Arxula) adeninivorans LS3 - a yeast of biotechnological interest.</title>
        <authorList>
            <person name="Kunze G."/>
            <person name="Gaillardin C."/>
            <person name="Czernicka M."/>
            <person name="Durrens P."/>
            <person name="Martin T."/>
            <person name="Boer E."/>
            <person name="Gabaldon T."/>
            <person name="Cruz J."/>
            <person name="Talla E."/>
            <person name="Marck C."/>
            <person name="Goffeau A."/>
            <person name="Barbe V."/>
            <person name="Baret P."/>
            <person name="Baronian K."/>
            <person name="Beier S."/>
            <person name="Bleykasten C."/>
            <person name="Bode R."/>
            <person name="Casaregola S."/>
            <person name="Despons L."/>
            <person name="Fairhead C."/>
            <person name="Giersberg M."/>
            <person name="Gierski P."/>
            <person name="Hahnel U."/>
            <person name="Hartmann A."/>
            <person name="Jankowska D."/>
            <person name="Jubin C."/>
            <person name="Jung P."/>
            <person name="Lafontaine I."/>
            <person name="Leh-Louis V."/>
            <person name="Lemaire M."/>
            <person name="Marcet-Houben M."/>
            <person name="Mascher M."/>
            <person name="Morel G."/>
            <person name="Richard G.-F."/>
            <person name="Riechen J."/>
            <person name="Sacerdot C."/>
            <person name="Sarkar A."/>
            <person name="Savel G."/>
            <person name="Schacherer J."/>
            <person name="Sherman D."/>
            <person name="Straub M.-L."/>
            <person name="Stein N."/>
            <person name="Thierry A."/>
            <person name="Trautwein-Schult A."/>
            <person name="Westhof E."/>
            <person name="Worch S."/>
            <person name="Dujon B."/>
            <person name="Souciet J.-L."/>
            <person name="Wincker P."/>
            <person name="Scholz U."/>
            <person name="Neuveglise N."/>
        </authorList>
    </citation>
    <scope>NUCLEOTIDE SEQUENCE</scope>
    <source>
        <strain evidence="8">LS3</strain>
    </source>
</reference>
<protein>
    <submittedName>
        <fullName evidence="8">ARAD1B19096p</fullName>
    </submittedName>
</protein>
<feature type="transmembrane region" description="Helical" evidence="7">
    <location>
        <begin position="253"/>
        <end position="275"/>
    </location>
</feature>
<feature type="binding site" evidence="5">
    <location>
        <position position="423"/>
    </location>
    <ligand>
        <name>Zn(2+)</name>
        <dbReference type="ChEBI" id="CHEBI:29105"/>
    </ligand>
</feature>
<feature type="transmembrane region" description="Helical" evidence="7">
    <location>
        <begin position="380"/>
        <end position="400"/>
    </location>
</feature>
<evidence type="ECO:0000256" key="3">
    <source>
        <dbReference type="ARBA" id="ARBA00022989"/>
    </source>
</evidence>
<feature type="region of interest" description="Disordered" evidence="6">
    <location>
        <begin position="1"/>
        <end position="22"/>
    </location>
</feature>
<evidence type="ECO:0000256" key="5">
    <source>
        <dbReference type="PIRSR" id="PIRSR604254-1"/>
    </source>
</evidence>
<keyword evidence="3 7" id="KW-1133">Transmembrane helix</keyword>
<feature type="transmembrane region" description="Helical" evidence="7">
    <location>
        <begin position="287"/>
        <end position="308"/>
    </location>
</feature>
<evidence type="ECO:0000256" key="6">
    <source>
        <dbReference type="SAM" id="MobiDB-lite"/>
    </source>
</evidence>
<accession>A0A060T6J3</accession>
<feature type="binding site" evidence="5">
    <location>
        <position position="419"/>
    </location>
    <ligand>
        <name>Zn(2+)</name>
        <dbReference type="ChEBI" id="CHEBI:29105"/>
    </ligand>
</feature>
<evidence type="ECO:0000256" key="7">
    <source>
        <dbReference type="SAM" id="Phobius"/>
    </source>
</evidence>
<keyword evidence="5" id="KW-0862">Zinc</keyword>
<feature type="compositionally biased region" description="Basic residues" evidence="6">
    <location>
        <begin position="1"/>
        <end position="10"/>
    </location>
</feature>
<dbReference type="GO" id="GO:0046872">
    <property type="term" value="F:metal ion binding"/>
    <property type="evidence" value="ECO:0007669"/>
    <property type="project" value="UniProtKB-KW"/>
</dbReference>
<sequence length="451" mass="51351">MSEVRKRRNTNPRQPDPTDDGASLEAMLLHKLDVFLYKVESRLNDMEEYGLQKLIQFDQSIQHAYDVLSQAREEMIGAGKRRADVLLRFMENKLYMDPIDGDGSGSSDRAESSGVSYQAVSESVSGSVSEVSDKLAKALLLMEEKLAYIEATCFEVVDSKAAVIGAQLALQAAASRLLTYDELPIQWRDNPYIVRGYRFCKGYMDCVYSLVRVHNETCNIWTHLLGFFVMLGLAFYHWPSTLSWEQSSTMDKVTMIIFLVAAMKCLVCSAVWHTFSGISRLKIKQKFACVDYTGITVLIAASILTTEYTALYCRPMERNIYMAVTAMFGLFGSIFTWLPVFDTKEYRGKRILFFVSFAVAGILGFIHTALLHGFVDTFSFYLPVLKSLLCYVAGVVVYSFHIPERWFPGWVFDYFGMSHNLWHISVFGGIYYHYIATVRLMENARTFSCSY</sequence>
<keyword evidence="2 7" id="KW-0812">Transmembrane</keyword>
<name>A0A060T6J3_BLAAD</name>